<evidence type="ECO:0000313" key="2">
    <source>
        <dbReference type="EMBL" id="GAA0594089.1"/>
    </source>
</evidence>
<dbReference type="InterPro" id="IPR011990">
    <property type="entry name" value="TPR-like_helical_dom_sf"/>
</dbReference>
<gene>
    <name evidence="2" type="ORF">GCM10009001_07760</name>
</gene>
<organism evidence="2 3">
    <name type="scientific">Virgibacillus siamensis</name>
    <dbReference type="NCBI Taxonomy" id="480071"/>
    <lineage>
        <taxon>Bacteria</taxon>
        <taxon>Bacillati</taxon>
        <taxon>Bacillota</taxon>
        <taxon>Bacilli</taxon>
        <taxon>Bacillales</taxon>
        <taxon>Bacillaceae</taxon>
        <taxon>Virgibacillus</taxon>
    </lineage>
</organism>
<accession>A0ABP3QN62</accession>
<sequence length="186" mass="21959">MNISDIPYNMKFKFGPNLREVPISKIQMLSGMIYIREQLNEISESEKGKWYGLLGSYLRIVGELEESEKHLKTAIKICQNTDNTHGVFANKIRLAHTYQWWTKFDLSNRMFTDLLETAESDWDYTDFLDFVYEHYGKNLFDQSDFKGALKYFKKALELRLEKDDKELIASSETAVEACEYRIENNY</sequence>
<evidence type="ECO:0000313" key="3">
    <source>
        <dbReference type="Proteomes" id="UP001500866"/>
    </source>
</evidence>
<reference evidence="3" key="1">
    <citation type="journal article" date="2019" name="Int. J. Syst. Evol. Microbiol.">
        <title>The Global Catalogue of Microorganisms (GCM) 10K type strain sequencing project: providing services to taxonomists for standard genome sequencing and annotation.</title>
        <authorList>
            <consortium name="The Broad Institute Genomics Platform"/>
            <consortium name="The Broad Institute Genome Sequencing Center for Infectious Disease"/>
            <person name="Wu L."/>
            <person name="Ma J."/>
        </authorList>
    </citation>
    <scope>NUCLEOTIDE SEQUENCE [LARGE SCALE GENOMIC DNA]</scope>
    <source>
        <strain evidence="3">JCM 15395</strain>
    </source>
</reference>
<dbReference type="Gene3D" id="1.25.40.10">
    <property type="entry name" value="Tetratricopeptide repeat domain"/>
    <property type="match status" value="1"/>
</dbReference>
<dbReference type="EMBL" id="BAAADS010000005">
    <property type="protein sequence ID" value="GAA0594089.1"/>
    <property type="molecule type" value="Genomic_DNA"/>
</dbReference>
<name>A0ABP3QN62_9BACI</name>
<dbReference type="RefSeq" id="WP_343810473.1">
    <property type="nucleotide sequence ID" value="NZ_BAAADS010000005.1"/>
</dbReference>
<evidence type="ECO:0000256" key="1">
    <source>
        <dbReference type="PROSITE-ProRule" id="PRU00339"/>
    </source>
</evidence>
<keyword evidence="1" id="KW-0802">TPR repeat</keyword>
<dbReference type="SUPFAM" id="SSF48452">
    <property type="entry name" value="TPR-like"/>
    <property type="match status" value="1"/>
</dbReference>
<dbReference type="PROSITE" id="PS50005">
    <property type="entry name" value="TPR"/>
    <property type="match status" value="1"/>
</dbReference>
<keyword evidence="3" id="KW-1185">Reference proteome</keyword>
<protein>
    <recommendedName>
        <fullName evidence="4">Tetratricopeptide repeat protein</fullName>
    </recommendedName>
</protein>
<comment type="caution">
    <text evidence="2">The sequence shown here is derived from an EMBL/GenBank/DDBJ whole genome shotgun (WGS) entry which is preliminary data.</text>
</comment>
<evidence type="ECO:0008006" key="4">
    <source>
        <dbReference type="Google" id="ProtNLM"/>
    </source>
</evidence>
<dbReference type="Proteomes" id="UP001500866">
    <property type="component" value="Unassembled WGS sequence"/>
</dbReference>
<dbReference type="InterPro" id="IPR019734">
    <property type="entry name" value="TPR_rpt"/>
</dbReference>
<proteinExistence type="predicted"/>
<feature type="repeat" description="TPR" evidence="1">
    <location>
        <begin position="129"/>
        <end position="162"/>
    </location>
</feature>